<gene>
    <name evidence="1" type="ORF">PNEJI1_000855</name>
</gene>
<accession>L0P7Q4</accession>
<dbReference type="Pfam" id="PF00071">
    <property type="entry name" value="Ras"/>
    <property type="match status" value="1"/>
</dbReference>
<dbReference type="InterPro" id="IPR001806">
    <property type="entry name" value="Small_GTPase"/>
</dbReference>
<proteinExistence type="predicted"/>
<protein>
    <submittedName>
        <fullName evidence="1">Uncharacterized protein</fullName>
    </submittedName>
</protein>
<dbReference type="GO" id="GO:0005525">
    <property type="term" value="F:GTP binding"/>
    <property type="evidence" value="ECO:0007669"/>
    <property type="project" value="InterPro"/>
</dbReference>
<name>L0P7Q4_PNEJI</name>
<dbReference type="GO" id="GO:0003924">
    <property type="term" value="F:GTPase activity"/>
    <property type="evidence" value="ECO:0007669"/>
    <property type="project" value="InterPro"/>
</dbReference>
<dbReference type="AlphaFoldDB" id="L0P7Q4"/>
<dbReference type="Proteomes" id="UP000010422">
    <property type="component" value="Unassembled WGS sequence"/>
</dbReference>
<dbReference type="InParanoid" id="L0P7Q4"/>
<comment type="caution">
    <text evidence="1">The sequence shown here is derived from an EMBL/GenBank/DDBJ whole genome shotgun (WGS) entry which is preliminary data.</text>
</comment>
<sequence length="39" mass="4354">MTDIRIVVVGDDHVGKSSLITSLVKETFVSNIQKIRLQL</sequence>
<organism evidence="2">
    <name type="scientific">Pneumocystis jirovecii</name>
    <name type="common">Human pneumocystis pneumonia agent</name>
    <dbReference type="NCBI Taxonomy" id="42068"/>
    <lineage>
        <taxon>Eukaryota</taxon>
        <taxon>Fungi</taxon>
        <taxon>Dikarya</taxon>
        <taxon>Ascomycota</taxon>
        <taxon>Taphrinomycotina</taxon>
        <taxon>Pneumocystomycetes</taxon>
        <taxon>Pneumocystaceae</taxon>
        <taxon>Pneumocystis</taxon>
    </lineage>
</organism>
<reference evidence="1 2" key="1">
    <citation type="journal article" date="2012" name="MBio">
        <title>De novo assembly of the Pneumocystis jirovecii genome from a single bronchoalveolar lavage fluid specimen from a patient.</title>
        <authorList>
            <person name="Cisse O.H."/>
            <person name="Pagni M."/>
            <person name="Hauser P.M."/>
        </authorList>
    </citation>
    <scope>NUCLEOTIDE SEQUENCE [LARGE SCALE GENOMIC DNA]</scope>
    <source>
        <strain evidence="1 2">SE8</strain>
    </source>
</reference>
<dbReference type="Gene3D" id="3.40.50.300">
    <property type="entry name" value="P-loop containing nucleotide triphosphate hydrolases"/>
    <property type="match status" value="1"/>
</dbReference>
<dbReference type="SUPFAM" id="SSF52540">
    <property type="entry name" value="P-loop containing nucleoside triphosphate hydrolases"/>
    <property type="match status" value="1"/>
</dbReference>
<evidence type="ECO:0000313" key="1">
    <source>
        <dbReference type="EMBL" id="CCJ28388.1"/>
    </source>
</evidence>
<evidence type="ECO:0000313" key="2">
    <source>
        <dbReference type="Proteomes" id="UP000010422"/>
    </source>
</evidence>
<dbReference type="EMBL" id="CAKM01000065">
    <property type="protein sequence ID" value="CCJ28388.1"/>
    <property type="molecule type" value="Genomic_DNA"/>
</dbReference>
<dbReference type="InterPro" id="IPR027417">
    <property type="entry name" value="P-loop_NTPase"/>
</dbReference>
<dbReference type="VEuPathDB" id="FungiDB:PNEJI1_000855"/>